<sequence length="74" mass="8721">MSKVAEIIEQPTHRVIHKSKQRSPIIVTPFAPVFTRPNPRREIQELSRVDENRSIIRRDIRFSGCERERALGRD</sequence>
<reference evidence="1" key="1">
    <citation type="submission" date="2020-07" db="EMBL/GenBank/DDBJ databases">
        <title>Multicomponent nature underlies the extraordinary mechanical properties of spider dragline silk.</title>
        <authorList>
            <person name="Kono N."/>
            <person name="Nakamura H."/>
            <person name="Mori M."/>
            <person name="Yoshida Y."/>
            <person name="Ohtoshi R."/>
            <person name="Malay A.D."/>
            <person name="Moran D.A.P."/>
            <person name="Tomita M."/>
            <person name="Numata K."/>
            <person name="Arakawa K."/>
        </authorList>
    </citation>
    <scope>NUCLEOTIDE SEQUENCE</scope>
</reference>
<name>A0A8X6IAE9_TRICU</name>
<evidence type="ECO:0000313" key="2">
    <source>
        <dbReference type="Proteomes" id="UP000887116"/>
    </source>
</evidence>
<protein>
    <submittedName>
        <fullName evidence="1">Uncharacterized protein</fullName>
    </submittedName>
</protein>
<gene>
    <name evidence="1" type="ORF">TNCT_622351</name>
</gene>
<organism evidence="1 2">
    <name type="scientific">Trichonephila clavata</name>
    <name type="common">Joro spider</name>
    <name type="synonym">Nephila clavata</name>
    <dbReference type="NCBI Taxonomy" id="2740835"/>
    <lineage>
        <taxon>Eukaryota</taxon>
        <taxon>Metazoa</taxon>
        <taxon>Ecdysozoa</taxon>
        <taxon>Arthropoda</taxon>
        <taxon>Chelicerata</taxon>
        <taxon>Arachnida</taxon>
        <taxon>Araneae</taxon>
        <taxon>Araneomorphae</taxon>
        <taxon>Entelegynae</taxon>
        <taxon>Araneoidea</taxon>
        <taxon>Nephilidae</taxon>
        <taxon>Trichonephila</taxon>
    </lineage>
</organism>
<dbReference type="AlphaFoldDB" id="A0A8X6IAE9"/>
<dbReference type="Proteomes" id="UP000887116">
    <property type="component" value="Unassembled WGS sequence"/>
</dbReference>
<dbReference type="EMBL" id="BMAO01035087">
    <property type="protein sequence ID" value="GFR01110.1"/>
    <property type="molecule type" value="Genomic_DNA"/>
</dbReference>
<evidence type="ECO:0000313" key="1">
    <source>
        <dbReference type="EMBL" id="GFR01110.1"/>
    </source>
</evidence>
<accession>A0A8X6IAE9</accession>
<comment type="caution">
    <text evidence="1">The sequence shown here is derived from an EMBL/GenBank/DDBJ whole genome shotgun (WGS) entry which is preliminary data.</text>
</comment>
<keyword evidence="2" id="KW-1185">Reference proteome</keyword>
<proteinExistence type="predicted"/>